<proteinExistence type="predicted"/>
<name>A0A5M3X6S3_9ACTN</name>
<keyword evidence="3" id="KW-1185">Reference proteome</keyword>
<accession>A0A5M3X6S3</accession>
<protein>
    <submittedName>
        <fullName evidence="2">Uncharacterized protein</fullName>
    </submittedName>
</protein>
<gene>
    <name evidence="2" type="ORF">Amac_099640</name>
</gene>
<dbReference type="AlphaFoldDB" id="A0A5M3X6S3"/>
<evidence type="ECO:0000313" key="3">
    <source>
        <dbReference type="Proteomes" id="UP000331127"/>
    </source>
</evidence>
<dbReference type="Proteomes" id="UP000331127">
    <property type="component" value="Unassembled WGS sequence"/>
</dbReference>
<feature type="region of interest" description="Disordered" evidence="1">
    <location>
        <begin position="1"/>
        <end position="20"/>
    </location>
</feature>
<evidence type="ECO:0000256" key="1">
    <source>
        <dbReference type="SAM" id="MobiDB-lite"/>
    </source>
</evidence>
<evidence type="ECO:0000313" key="2">
    <source>
        <dbReference type="EMBL" id="GES16366.1"/>
    </source>
</evidence>
<comment type="caution">
    <text evidence="2">The sequence shown here is derived from an EMBL/GenBank/DDBJ whole genome shotgun (WGS) entry which is preliminary data.</text>
</comment>
<dbReference type="EMBL" id="BLAE01000099">
    <property type="protein sequence ID" value="GES16366.1"/>
    <property type="molecule type" value="Genomic_DNA"/>
</dbReference>
<organism evidence="2 3">
    <name type="scientific">Acrocarpospora macrocephala</name>
    <dbReference type="NCBI Taxonomy" id="150177"/>
    <lineage>
        <taxon>Bacteria</taxon>
        <taxon>Bacillati</taxon>
        <taxon>Actinomycetota</taxon>
        <taxon>Actinomycetes</taxon>
        <taxon>Streptosporangiales</taxon>
        <taxon>Streptosporangiaceae</taxon>
        <taxon>Acrocarpospora</taxon>
    </lineage>
</organism>
<sequence>MSTGYSPFAPPKTHQGQGPALLRIDPTTGEGLITLTHAGNANFIVTTVDATGAERDLVNTTGRYEGTRLIGSNNTQITALRIQADGAWTATTKPLLDAQVWNGPTIQGQGDQVLRLDRPIGRHTPARASHPGKGIFLVHVIGNGTELQVDAADTFTGEFLLKTGTTFVDIHADGPWTLSRN</sequence>
<reference evidence="2 3" key="1">
    <citation type="submission" date="2019-10" db="EMBL/GenBank/DDBJ databases">
        <title>Whole genome shotgun sequence of Acrocarpospora macrocephala NBRC 16266.</title>
        <authorList>
            <person name="Ichikawa N."/>
            <person name="Kimura A."/>
            <person name="Kitahashi Y."/>
            <person name="Komaki H."/>
            <person name="Oguchi A."/>
        </authorList>
    </citation>
    <scope>NUCLEOTIDE SEQUENCE [LARGE SCALE GENOMIC DNA]</scope>
    <source>
        <strain evidence="2 3">NBRC 16266</strain>
    </source>
</reference>